<dbReference type="AlphaFoldDB" id="A0A9N9JXN7"/>
<sequence>GVEAYPSGRAQSFTGGHSVPAYPMDELSLFPTFNLIPSRRLRR</sequence>
<dbReference type="EMBL" id="CAJVPY010033079">
    <property type="protein sequence ID" value="CAG8798515.1"/>
    <property type="molecule type" value="Genomic_DNA"/>
</dbReference>
<protein>
    <submittedName>
        <fullName evidence="1">21467_t:CDS:1</fullName>
    </submittedName>
</protein>
<comment type="caution">
    <text evidence="1">The sequence shown here is derived from an EMBL/GenBank/DDBJ whole genome shotgun (WGS) entry which is preliminary data.</text>
</comment>
<evidence type="ECO:0000313" key="2">
    <source>
        <dbReference type="Proteomes" id="UP000789405"/>
    </source>
</evidence>
<feature type="non-terminal residue" evidence="1">
    <location>
        <position position="43"/>
    </location>
</feature>
<evidence type="ECO:0000313" key="1">
    <source>
        <dbReference type="EMBL" id="CAG8798515.1"/>
    </source>
</evidence>
<proteinExistence type="predicted"/>
<dbReference type="Proteomes" id="UP000789405">
    <property type="component" value="Unassembled WGS sequence"/>
</dbReference>
<dbReference type="OrthoDB" id="2439068at2759"/>
<organism evidence="1 2">
    <name type="scientific">Dentiscutata erythropus</name>
    <dbReference type="NCBI Taxonomy" id="1348616"/>
    <lineage>
        <taxon>Eukaryota</taxon>
        <taxon>Fungi</taxon>
        <taxon>Fungi incertae sedis</taxon>
        <taxon>Mucoromycota</taxon>
        <taxon>Glomeromycotina</taxon>
        <taxon>Glomeromycetes</taxon>
        <taxon>Diversisporales</taxon>
        <taxon>Gigasporaceae</taxon>
        <taxon>Dentiscutata</taxon>
    </lineage>
</organism>
<feature type="non-terminal residue" evidence="1">
    <location>
        <position position="1"/>
    </location>
</feature>
<name>A0A9N9JXN7_9GLOM</name>
<keyword evidence="2" id="KW-1185">Reference proteome</keyword>
<reference evidence="1" key="1">
    <citation type="submission" date="2021-06" db="EMBL/GenBank/DDBJ databases">
        <authorList>
            <person name="Kallberg Y."/>
            <person name="Tangrot J."/>
            <person name="Rosling A."/>
        </authorList>
    </citation>
    <scope>NUCLEOTIDE SEQUENCE</scope>
    <source>
        <strain evidence="1">MA453B</strain>
    </source>
</reference>
<accession>A0A9N9JXN7</accession>
<gene>
    <name evidence="1" type="ORF">DERYTH_LOCUS22887</name>
</gene>